<dbReference type="InterPro" id="IPR027417">
    <property type="entry name" value="P-loop_NTPase"/>
</dbReference>
<proteinExistence type="predicted"/>
<dbReference type="Pfam" id="PF00005">
    <property type="entry name" value="ABC_tran"/>
    <property type="match status" value="1"/>
</dbReference>
<reference evidence="2" key="1">
    <citation type="submission" date="2018-05" db="EMBL/GenBank/DDBJ databases">
        <authorList>
            <person name="Lanie J.A."/>
            <person name="Ng W.-L."/>
            <person name="Kazmierczak K.M."/>
            <person name="Andrzejewski T.M."/>
            <person name="Davidsen T.M."/>
            <person name="Wayne K.J."/>
            <person name="Tettelin H."/>
            <person name="Glass J.I."/>
            <person name="Rusch D."/>
            <person name="Podicherti R."/>
            <person name="Tsui H.-C.T."/>
            <person name="Winkler M.E."/>
        </authorList>
    </citation>
    <scope>NUCLEOTIDE SEQUENCE</scope>
</reference>
<dbReference type="GO" id="GO:0005524">
    <property type="term" value="F:ATP binding"/>
    <property type="evidence" value="ECO:0007669"/>
    <property type="project" value="InterPro"/>
</dbReference>
<dbReference type="EMBL" id="UINC01017050">
    <property type="protein sequence ID" value="SVA70494.1"/>
    <property type="molecule type" value="Genomic_DNA"/>
</dbReference>
<evidence type="ECO:0000313" key="2">
    <source>
        <dbReference type="EMBL" id="SVA70494.1"/>
    </source>
</evidence>
<accession>A0A381Y0E7</accession>
<evidence type="ECO:0000259" key="1">
    <source>
        <dbReference type="Pfam" id="PF00005"/>
    </source>
</evidence>
<dbReference type="InterPro" id="IPR003439">
    <property type="entry name" value="ABC_transporter-like_ATP-bd"/>
</dbReference>
<dbReference type="PANTHER" id="PTHR42798:SF6">
    <property type="entry name" value="CELL DIVISION ATP-BINDING PROTEIN FTSE"/>
    <property type="match status" value="1"/>
</dbReference>
<dbReference type="SUPFAM" id="SSF52540">
    <property type="entry name" value="P-loop containing nucleoside triphosphate hydrolases"/>
    <property type="match status" value="1"/>
</dbReference>
<dbReference type="GO" id="GO:0016887">
    <property type="term" value="F:ATP hydrolysis activity"/>
    <property type="evidence" value="ECO:0007669"/>
    <property type="project" value="InterPro"/>
</dbReference>
<feature type="domain" description="ABC transporter" evidence="1">
    <location>
        <begin position="25"/>
        <end position="134"/>
    </location>
</feature>
<organism evidence="2">
    <name type="scientific">marine metagenome</name>
    <dbReference type="NCBI Taxonomy" id="408172"/>
    <lineage>
        <taxon>unclassified sequences</taxon>
        <taxon>metagenomes</taxon>
        <taxon>ecological metagenomes</taxon>
    </lineage>
</organism>
<sequence>MSNKLISLNGVSKVFKVGDENFTALSNINLEIQSGAFMSFVGPSGSGKTTLLNLIGGLDIPTTGDLFFKNIKLSTMSRNQMAQYRRENIGFIFQTYNLLPVYSVYENVLFPLLLNGSKEKDVRERVMNIINKVGL</sequence>
<name>A0A381Y0E7_9ZZZZ</name>
<dbReference type="PANTHER" id="PTHR42798">
    <property type="entry name" value="LIPOPROTEIN-RELEASING SYSTEM ATP-BINDING PROTEIN LOLD"/>
    <property type="match status" value="1"/>
</dbReference>
<dbReference type="AlphaFoldDB" id="A0A381Y0E7"/>
<dbReference type="Gene3D" id="3.40.50.300">
    <property type="entry name" value="P-loop containing nucleotide triphosphate hydrolases"/>
    <property type="match status" value="1"/>
</dbReference>
<gene>
    <name evidence="2" type="ORF">METZ01_LOCUS123348</name>
</gene>
<protein>
    <recommendedName>
        <fullName evidence="1">ABC transporter domain-containing protein</fullName>
    </recommendedName>
</protein>
<feature type="non-terminal residue" evidence="2">
    <location>
        <position position="135"/>
    </location>
</feature>